<evidence type="ECO:0000313" key="1">
    <source>
        <dbReference type="EMBL" id="MCI71967.1"/>
    </source>
</evidence>
<dbReference type="Proteomes" id="UP000265520">
    <property type="component" value="Unassembled WGS sequence"/>
</dbReference>
<name>A0A392UGZ1_9FABA</name>
<sequence>MDKGVRGRSQSCVAKTPYQSGTNIRSYAHAVRNGSKPRQEGGQQRIVFSYEAANEDLARLKKAF</sequence>
<dbReference type="EMBL" id="LXQA010807671">
    <property type="protein sequence ID" value="MCI71967.1"/>
    <property type="molecule type" value="Genomic_DNA"/>
</dbReference>
<accession>A0A392UGZ1</accession>
<feature type="non-terminal residue" evidence="1">
    <location>
        <position position="64"/>
    </location>
</feature>
<dbReference type="AlphaFoldDB" id="A0A392UGZ1"/>
<keyword evidence="2" id="KW-1185">Reference proteome</keyword>
<organism evidence="1 2">
    <name type="scientific">Trifolium medium</name>
    <dbReference type="NCBI Taxonomy" id="97028"/>
    <lineage>
        <taxon>Eukaryota</taxon>
        <taxon>Viridiplantae</taxon>
        <taxon>Streptophyta</taxon>
        <taxon>Embryophyta</taxon>
        <taxon>Tracheophyta</taxon>
        <taxon>Spermatophyta</taxon>
        <taxon>Magnoliopsida</taxon>
        <taxon>eudicotyledons</taxon>
        <taxon>Gunneridae</taxon>
        <taxon>Pentapetalae</taxon>
        <taxon>rosids</taxon>
        <taxon>fabids</taxon>
        <taxon>Fabales</taxon>
        <taxon>Fabaceae</taxon>
        <taxon>Papilionoideae</taxon>
        <taxon>50 kb inversion clade</taxon>
        <taxon>NPAAA clade</taxon>
        <taxon>Hologalegina</taxon>
        <taxon>IRL clade</taxon>
        <taxon>Trifolieae</taxon>
        <taxon>Trifolium</taxon>
    </lineage>
</organism>
<proteinExistence type="predicted"/>
<protein>
    <submittedName>
        <fullName evidence="1">Uncharacterized protein</fullName>
    </submittedName>
</protein>
<evidence type="ECO:0000313" key="2">
    <source>
        <dbReference type="Proteomes" id="UP000265520"/>
    </source>
</evidence>
<reference evidence="1 2" key="1">
    <citation type="journal article" date="2018" name="Front. Plant Sci.">
        <title>Red Clover (Trifolium pratense) and Zigzag Clover (T. medium) - A Picture of Genomic Similarities and Differences.</title>
        <authorList>
            <person name="Dluhosova J."/>
            <person name="Istvanek J."/>
            <person name="Nedelnik J."/>
            <person name="Repkova J."/>
        </authorList>
    </citation>
    <scope>NUCLEOTIDE SEQUENCE [LARGE SCALE GENOMIC DNA]</scope>
    <source>
        <strain evidence="2">cv. 10/8</strain>
        <tissue evidence="1">Leaf</tissue>
    </source>
</reference>
<comment type="caution">
    <text evidence="1">The sequence shown here is derived from an EMBL/GenBank/DDBJ whole genome shotgun (WGS) entry which is preliminary data.</text>
</comment>